<dbReference type="InterPro" id="IPR006260">
    <property type="entry name" value="TonB/TolA_C"/>
</dbReference>
<dbReference type="NCBIfam" id="TIGR01352">
    <property type="entry name" value="tonB_Cterm"/>
    <property type="match status" value="1"/>
</dbReference>
<feature type="compositionally biased region" description="Low complexity" evidence="5">
    <location>
        <begin position="120"/>
        <end position="129"/>
    </location>
</feature>
<keyword evidence="9" id="KW-1185">Reference proteome</keyword>
<feature type="compositionally biased region" description="Polar residues" evidence="5">
    <location>
        <begin position="244"/>
        <end position="254"/>
    </location>
</feature>
<feature type="transmembrane region" description="Helical" evidence="6">
    <location>
        <begin position="18"/>
        <end position="38"/>
    </location>
</feature>
<feature type="region of interest" description="Disordered" evidence="5">
    <location>
        <begin position="60"/>
        <end position="353"/>
    </location>
</feature>
<dbReference type="GO" id="GO:0055085">
    <property type="term" value="P:transmembrane transport"/>
    <property type="evidence" value="ECO:0007669"/>
    <property type="project" value="InterPro"/>
</dbReference>
<feature type="compositionally biased region" description="Polar residues" evidence="5">
    <location>
        <begin position="333"/>
        <end position="345"/>
    </location>
</feature>
<feature type="compositionally biased region" description="Polar residues" evidence="5">
    <location>
        <begin position="94"/>
        <end position="103"/>
    </location>
</feature>
<evidence type="ECO:0000256" key="2">
    <source>
        <dbReference type="ARBA" id="ARBA00022692"/>
    </source>
</evidence>
<evidence type="ECO:0000259" key="7">
    <source>
        <dbReference type="PROSITE" id="PS52015"/>
    </source>
</evidence>
<comment type="subcellular location">
    <subcellularLocation>
        <location evidence="1">Membrane</location>
        <topology evidence="1">Single-pass membrane protein</topology>
    </subcellularLocation>
</comment>
<organism evidence="8 9">
    <name type="scientific">Hyella patelloides LEGE 07179</name>
    <dbReference type="NCBI Taxonomy" id="945734"/>
    <lineage>
        <taxon>Bacteria</taxon>
        <taxon>Bacillati</taxon>
        <taxon>Cyanobacteriota</taxon>
        <taxon>Cyanophyceae</taxon>
        <taxon>Pleurocapsales</taxon>
        <taxon>Hyellaceae</taxon>
        <taxon>Hyella</taxon>
    </lineage>
</organism>
<feature type="compositionally biased region" description="Polar residues" evidence="5">
    <location>
        <begin position="143"/>
        <end position="152"/>
    </location>
</feature>
<dbReference type="InterPro" id="IPR037682">
    <property type="entry name" value="TonB_C"/>
</dbReference>
<dbReference type="OrthoDB" id="505469at2"/>
<evidence type="ECO:0000256" key="5">
    <source>
        <dbReference type="SAM" id="MobiDB-lite"/>
    </source>
</evidence>
<feature type="compositionally biased region" description="Polar residues" evidence="5">
    <location>
        <begin position="262"/>
        <end position="326"/>
    </location>
</feature>
<dbReference type="GO" id="GO:0016020">
    <property type="term" value="C:membrane"/>
    <property type="evidence" value="ECO:0007669"/>
    <property type="project" value="UniProtKB-SubCell"/>
</dbReference>
<reference evidence="8 9" key="1">
    <citation type="submission" date="2019-01" db="EMBL/GenBank/DDBJ databases">
        <authorList>
            <person name="Brito A."/>
        </authorList>
    </citation>
    <scope>NUCLEOTIDE SEQUENCE [LARGE SCALE GENOMIC DNA]</scope>
    <source>
        <strain evidence="8">1</strain>
    </source>
</reference>
<evidence type="ECO:0000256" key="1">
    <source>
        <dbReference type="ARBA" id="ARBA00004167"/>
    </source>
</evidence>
<dbReference type="Proteomes" id="UP000320055">
    <property type="component" value="Unassembled WGS sequence"/>
</dbReference>
<keyword evidence="4 6" id="KW-0472">Membrane</keyword>
<accession>A0A563W3F3</accession>
<keyword evidence="3 6" id="KW-1133">Transmembrane helix</keyword>
<evidence type="ECO:0000313" key="8">
    <source>
        <dbReference type="EMBL" id="VEP18185.1"/>
    </source>
</evidence>
<dbReference type="PROSITE" id="PS52015">
    <property type="entry name" value="TONB_CTD"/>
    <property type="match status" value="1"/>
</dbReference>
<dbReference type="Gene3D" id="3.30.1150.10">
    <property type="match status" value="1"/>
</dbReference>
<proteinExistence type="predicted"/>
<evidence type="ECO:0000256" key="3">
    <source>
        <dbReference type="ARBA" id="ARBA00022989"/>
    </source>
</evidence>
<dbReference type="RefSeq" id="WP_144863552.1">
    <property type="nucleotide sequence ID" value="NZ_LR213771.1"/>
</dbReference>
<feature type="compositionally biased region" description="Polar residues" evidence="5">
    <location>
        <begin position="214"/>
        <end position="233"/>
    </location>
</feature>
<protein>
    <submittedName>
        <fullName evidence="8">TonB family protein</fullName>
    </submittedName>
</protein>
<dbReference type="SUPFAM" id="SSF74653">
    <property type="entry name" value="TolA/TonB C-terminal domain"/>
    <property type="match status" value="1"/>
</dbReference>
<keyword evidence="2 6" id="KW-0812">Transmembrane</keyword>
<dbReference type="AlphaFoldDB" id="A0A563W3F3"/>
<dbReference type="EMBL" id="CAACVJ010000667">
    <property type="protein sequence ID" value="VEP18185.1"/>
    <property type="molecule type" value="Genomic_DNA"/>
</dbReference>
<sequence length="460" mass="49469">MTTVEQKSKLPIQIRLNAFSLFVLASVLIHGLGLLLLIGSQRSPITKRQEVESTPIDFVIVPPEESPAEPPPDTERRAVNNSVAKGNIEPESPSAANELNSEQEVAPSEPNPVTPPEIPTAPSTAVAPQTPTPPQVEPAPQSKPQQVEQSQPVTPPPSLPKAPKIANTSPAEEVKPTTPLPAKPEPIEQSQPLVEQSPPSPQKEPKPAPPVISKPQSTEKTPLLSESNSDSIPSPQPAPKPEETPSNETETATPQPKIPPVATNSSNLPTQQKPIETDSSPTETPSIPENTSVPETTPNPSSEQKTPVGSGSASLLTGTNSRSLSQDSEDFFFNSSENASQQALNPSGVDAQQDLDLGPYFAEVRRRVRRNWQPSSPGDNRQTILAFSIQRNGQITGLQIRQSSGSPKVDRESLEAVQKAGPFAALPANFPNEQLDVEFNFNIYVNQGSFTPDLESWQRF</sequence>
<feature type="compositionally biased region" description="Pro residues" evidence="5">
    <location>
        <begin position="198"/>
        <end position="212"/>
    </location>
</feature>
<feature type="compositionally biased region" description="Pro residues" evidence="5">
    <location>
        <begin position="109"/>
        <end position="119"/>
    </location>
</feature>
<feature type="domain" description="TonB C-terminal" evidence="7">
    <location>
        <begin position="355"/>
        <end position="450"/>
    </location>
</feature>
<evidence type="ECO:0000313" key="9">
    <source>
        <dbReference type="Proteomes" id="UP000320055"/>
    </source>
</evidence>
<name>A0A563W3F3_9CYAN</name>
<evidence type="ECO:0000256" key="4">
    <source>
        <dbReference type="ARBA" id="ARBA00023136"/>
    </source>
</evidence>
<gene>
    <name evidence="8" type="ORF">H1P_70068</name>
</gene>
<dbReference type="Pfam" id="PF13103">
    <property type="entry name" value="TonB_2"/>
    <property type="match status" value="1"/>
</dbReference>
<evidence type="ECO:0000256" key="6">
    <source>
        <dbReference type="SAM" id="Phobius"/>
    </source>
</evidence>